<evidence type="ECO:0000313" key="1">
    <source>
        <dbReference type="EMBL" id="PZO45188.1"/>
    </source>
</evidence>
<proteinExistence type="predicted"/>
<reference evidence="1 2" key="2">
    <citation type="submission" date="2018-06" db="EMBL/GenBank/DDBJ databases">
        <title>Metagenomic assembly of (sub)arctic Cyanobacteria and their associated microbiome from non-axenic cultures.</title>
        <authorList>
            <person name="Baurain D."/>
        </authorList>
    </citation>
    <scope>NUCLEOTIDE SEQUENCE [LARGE SCALE GENOMIC DNA]</scope>
    <source>
        <strain evidence="1">ULC041bin1</strain>
    </source>
</reference>
<gene>
    <name evidence="1" type="ORF">DCF17_02430</name>
</gene>
<dbReference type="EMBL" id="QBMN01000010">
    <property type="protein sequence ID" value="PZO45188.1"/>
    <property type="molecule type" value="Genomic_DNA"/>
</dbReference>
<dbReference type="AlphaFoldDB" id="A0A2W4YQN1"/>
<evidence type="ECO:0000313" key="2">
    <source>
        <dbReference type="Proteomes" id="UP000249081"/>
    </source>
</evidence>
<accession>A0A2W4YQN1</accession>
<comment type="caution">
    <text evidence="1">The sequence shown here is derived from an EMBL/GenBank/DDBJ whole genome shotgun (WGS) entry which is preliminary data.</text>
</comment>
<sequence length="223" mass="22842">MASVNQSTLTGRQIQAALRRGVKDTLVASGIQPATRRGNKELTLAVQRLAQQSYSTLDEATQAGQALGQKIADLSQAKGTPDLDGGIVRQLLLTGEIPTVAKAKTTAKPAKTAAVVVSEPQAKAPVTPYPSPKVVEPAVAEAIAEAAELEPAELEPADLKPADADMTIAEMELPDAGETVDADIADAPGLDALETLDPAAIEAPAPEPLTAADTEAAAIVESV</sequence>
<name>A0A2W4YQN1_9CYAN</name>
<organism evidence="1 2">
    <name type="scientific">Shackletoniella antarctica</name>
    <dbReference type="NCBI Taxonomy" id="268115"/>
    <lineage>
        <taxon>Bacteria</taxon>
        <taxon>Bacillati</taxon>
        <taxon>Cyanobacteriota</taxon>
        <taxon>Cyanophyceae</taxon>
        <taxon>Oculatellales</taxon>
        <taxon>Oculatellaceae</taxon>
        <taxon>Shackletoniella</taxon>
    </lineage>
</organism>
<protein>
    <submittedName>
        <fullName evidence="1">Uncharacterized protein</fullName>
    </submittedName>
</protein>
<reference evidence="2" key="1">
    <citation type="submission" date="2018-04" db="EMBL/GenBank/DDBJ databases">
        <authorList>
            <person name="Cornet L."/>
        </authorList>
    </citation>
    <scope>NUCLEOTIDE SEQUENCE [LARGE SCALE GENOMIC DNA]</scope>
</reference>
<dbReference type="Proteomes" id="UP000249081">
    <property type="component" value="Unassembled WGS sequence"/>
</dbReference>